<proteinExistence type="predicted"/>
<comment type="caution">
    <text evidence="2">The sequence shown here is derived from an EMBL/GenBank/DDBJ whole genome shotgun (WGS) entry which is preliminary data.</text>
</comment>
<reference evidence="2 3" key="1">
    <citation type="submission" date="2019-07" db="EMBL/GenBank/DDBJ databases">
        <title>Rhodotorula toruloides NBRC10032 genome sequencing.</title>
        <authorList>
            <person name="Shida Y."/>
            <person name="Takaku H."/>
            <person name="Ogasawara W."/>
            <person name="Mori K."/>
        </authorList>
    </citation>
    <scope>NUCLEOTIDE SEQUENCE [LARGE SCALE GENOMIC DNA]</scope>
    <source>
        <strain evidence="2 3">NBRC10032</strain>
    </source>
</reference>
<evidence type="ECO:0000256" key="1">
    <source>
        <dbReference type="SAM" id="MobiDB-lite"/>
    </source>
</evidence>
<dbReference type="AlphaFoldDB" id="A0A511KR18"/>
<feature type="region of interest" description="Disordered" evidence="1">
    <location>
        <begin position="36"/>
        <end position="128"/>
    </location>
</feature>
<feature type="compositionally biased region" description="Basic and acidic residues" evidence="1">
    <location>
        <begin position="93"/>
        <end position="113"/>
    </location>
</feature>
<dbReference type="EMBL" id="BJWK01000020">
    <property type="protein sequence ID" value="GEM12316.1"/>
    <property type="molecule type" value="Genomic_DNA"/>
</dbReference>
<dbReference type="OrthoDB" id="10369793at2759"/>
<organism evidence="2 3">
    <name type="scientific">Rhodotorula toruloides</name>
    <name type="common">Yeast</name>
    <name type="synonym">Rhodosporidium toruloides</name>
    <dbReference type="NCBI Taxonomy" id="5286"/>
    <lineage>
        <taxon>Eukaryota</taxon>
        <taxon>Fungi</taxon>
        <taxon>Dikarya</taxon>
        <taxon>Basidiomycota</taxon>
        <taxon>Pucciniomycotina</taxon>
        <taxon>Microbotryomycetes</taxon>
        <taxon>Sporidiobolales</taxon>
        <taxon>Sporidiobolaceae</taxon>
        <taxon>Rhodotorula</taxon>
    </lineage>
</organism>
<name>A0A511KR18_RHOTO</name>
<dbReference type="Proteomes" id="UP000321518">
    <property type="component" value="Unassembled WGS sequence"/>
</dbReference>
<sequence>MLTLRTIVHRVPLARISLAPSSSSTQPHLVALRSLSSSSKCSGEGMGKKESVGGSNPVTARAHGVKQAAKSVADGATGVAQKATGDEQSNLGADEKVPGPDTRDALQAEEDKGKKHGLAHKGEQQGSI</sequence>
<gene>
    <name evidence="2" type="ORF">Rt10032_c20g6333</name>
</gene>
<evidence type="ECO:0000313" key="3">
    <source>
        <dbReference type="Proteomes" id="UP000321518"/>
    </source>
</evidence>
<protein>
    <submittedName>
        <fullName evidence="2">Uncharacterized protein</fullName>
    </submittedName>
</protein>
<evidence type="ECO:0000313" key="2">
    <source>
        <dbReference type="EMBL" id="GEM12316.1"/>
    </source>
</evidence>
<accession>A0A511KR18</accession>